<dbReference type="AlphaFoldDB" id="A0A4Q5LJ41"/>
<gene>
    <name evidence="8" type="ORF">EWM62_18670</name>
</gene>
<sequence>MNRFLTFLAFILLSTASFGQSILSFKALGHNDDEPIFGMSGATSFYFKITPQYDIVGSKLVIYYEPSQALIRDRSYINLFLGSKPVYSGRLTKDSIQKITLNLTKADVSADRYLKITVKTLLTVTDDQCRDLDNPAMWLKVKNYSYLSLIKNNKNFFNNINISNCFDSKTAIVYNSNPTLHDLKAVAWAYSRLKKTQTKNISVFEISKLPDSVRNYIMVGTMPSLGDAKRSLVKVTPQANQGLLYLHKSVANVTDTVTRMVDVGGRFMEVKSVSQEAVPTEILFVTGGDDAGYEKTITALGNMNVLNSTFGDYLLVNKAQNTFFKTIDENRSKLSLKQIGGVSDFLSGIGSLKSAFNFKNSDFSFTPKEVEIRIVANYSSLNPGDRGFFNIYLNGLLLSSEKLDASGKLNTSVTINRYQHHKYNTLEAEFRFYPNNGNCKNSFTNFFAEIDVDKSYLESKNPFITSDLSFYQYPEAFNSGTTRIVVSKKFAKYAAGAMGEIIYELNNNINANNFPEFMYSEDLINNPSELKKNNIIALLAKDDPLFTKNEFPDAPIKFDRNFRLYNTDNNTIVYSLSDTTSNGLAQIFYGRSNNATLVLTATGKHLAEAFLAASKSITEQLSTLSSNVCISDVNNNKYLFNINKSSENLEYIDTKSALTRFWDSYNLYILLGILVLILLSFLYIRSRVQKSQDLFND</sequence>
<accession>A0A4Q5LJ41</accession>
<evidence type="ECO:0000256" key="2">
    <source>
        <dbReference type="ARBA" id="ARBA00022475"/>
    </source>
</evidence>
<comment type="caution">
    <text evidence="8">The sequence shown here is derived from an EMBL/GenBank/DDBJ whole genome shotgun (WGS) entry which is preliminary data.</text>
</comment>
<evidence type="ECO:0000256" key="3">
    <source>
        <dbReference type="ARBA" id="ARBA00022692"/>
    </source>
</evidence>
<evidence type="ECO:0000313" key="9">
    <source>
        <dbReference type="Proteomes" id="UP000293331"/>
    </source>
</evidence>
<feature type="signal peptide" evidence="7">
    <location>
        <begin position="1"/>
        <end position="19"/>
    </location>
</feature>
<dbReference type="Proteomes" id="UP000293331">
    <property type="component" value="Unassembled WGS sequence"/>
</dbReference>
<dbReference type="Pfam" id="PF03170">
    <property type="entry name" value="BcsB"/>
    <property type="match status" value="1"/>
</dbReference>
<dbReference type="Gene3D" id="2.60.120.260">
    <property type="entry name" value="Galactose-binding domain-like"/>
    <property type="match status" value="2"/>
</dbReference>
<keyword evidence="4 6" id="KW-1133">Transmembrane helix</keyword>
<comment type="subcellular location">
    <subcellularLocation>
        <location evidence="1">Cell membrane</location>
        <topology evidence="1">Single-pass membrane protein</topology>
    </subcellularLocation>
</comment>
<reference evidence="8 9" key="1">
    <citation type="submission" date="2019-02" db="EMBL/GenBank/DDBJ databases">
        <title>Bacterial novel species Mucilaginibacter sp. 17JY9-4 isolated from soil.</title>
        <authorList>
            <person name="Jung H.-Y."/>
        </authorList>
    </citation>
    <scope>NUCLEOTIDE SEQUENCE [LARGE SCALE GENOMIC DNA]</scope>
    <source>
        <strain evidence="8 9">17JY9-4</strain>
    </source>
</reference>
<dbReference type="OrthoDB" id="9766924at2"/>
<evidence type="ECO:0000313" key="8">
    <source>
        <dbReference type="EMBL" id="RYU86231.1"/>
    </source>
</evidence>
<keyword evidence="9" id="KW-1185">Reference proteome</keyword>
<dbReference type="GO" id="GO:0005886">
    <property type="term" value="C:plasma membrane"/>
    <property type="evidence" value="ECO:0007669"/>
    <property type="project" value="UniProtKB-SubCell"/>
</dbReference>
<dbReference type="PANTHER" id="PTHR39083">
    <property type="entry name" value="CYCLIC DI-GMP-BINDING PROTEIN"/>
    <property type="match status" value="1"/>
</dbReference>
<keyword evidence="5 6" id="KW-0472">Membrane</keyword>
<evidence type="ECO:0000256" key="7">
    <source>
        <dbReference type="SAM" id="SignalP"/>
    </source>
</evidence>
<evidence type="ECO:0000256" key="5">
    <source>
        <dbReference type="ARBA" id="ARBA00023136"/>
    </source>
</evidence>
<keyword evidence="2" id="KW-1003">Cell membrane</keyword>
<evidence type="ECO:0008006" key="10">
    <source>
        <dbReference type="Google" id="ProtNLM"/>
    </source>
</evidence>
<proteinExistence type="predicted"/>
<name>A0A4Q5LJ41_9SPHI</name>
<dbReference type="GO" id="GO:0006011">
    <property type="term" value="P:UDP-alpha-D-glucose metabolic process"/>
    <property type="evidence" value="ECO:0007669"/>
    <property type="project" value="InterPro"/>
</dbReference>
<feature type="transmembrane region" description="Helical" evidence="6">
    <location>
        <begin position="665"/>
        <end position="684"/>
    </location>
</feature>
<evidence type="ECO:0000256" key="6">
    <source>
        <dbReference type="SAM" id="Phobius"/>
    </source>
</evidence>
<dbReference type="RefSeq" id="WP_129878197.1">
    <property type="nucleotide sequence ID" value="NZ_SEWG01000010.1"/>
</dbReference>
<dbReference type="PANTHER" id="PTHR39083:SF1">
    <property type="entry name" value="CYCLIC DI-GMP-BINDING PROTEIN"/>
    <property type="match status" value="1"/>
</dbReference>
<keyword evidence="3 6" id="KW-0812">Transmembrane</keyword>
<evidence type="ECO:0000256" key="1">
    <source>
        <dbReference type="ARBA" id="ARBA00004162"/>
    </source>
</evidence>
<dbReference type="InterPro" id="IPR018513">
    <property type="entry name" value="Cell_synthase_bac"/>
</dbReference>
<evidence type="ECO:0000256" key="4">
    <source>
        <dbReference type="ARBA" id="ARBA00022989"/>
    </source>
</evidence>
<keyword evidence="7" id="KW-0732">Signal</keyword>
<feature type="chain" id="PRO_5020183131" description="Cellulose biosynthesis cyclic di-GMP-binding regulatory protein BcsB" evidence="7">
    <location>
        <begin position="20"/>
        <end position="697"/>
    </location>
</feature>
<protein>
    <recommendedName>
        <fullName evidence="10">Cellulose biosynthesis cyclic di-GMP-binding regulatory protein BcsB</fullName>
    </recommendedName>
</protein>
<organism evidence="8 9">
    <name type="scientific">Mucilaginibacter terrigena</name>
    <dbReference type="NCBI Taxonomy" id="2492395"/>
    <lineage>
        <taxon>Bacteria</taxon>
        <taxon>Pseudomonadati</taxon>
        <taxon>Bacteroidota</taxon>
        <taxon>Sphingobacteriia</taxon>
        <taxon>Sphingobacteriales</taxon>
        <taxon>Sphingobacteriaceae</taxon>
        <taxon>Mucilaginibacter</taxon>
    </lineage>
</organism>
<dbReference type="EMBL" id="SEWG01000010">
    <property type="protein sequence ID" value="RYU86231.1"/>
    <property type="molecule type" value="Genomic_DNA"/>
</dbReference>